<dbReference type="InterPro" id="IPR024079">
    <property type="entry name" value="MetalloPept_cat_dom_sf"/>
</dbReference>
<proteinExistence type="predicted"/>
<dbReference type="GO" id="GO:0008237">
    <property type="term" value="F:metallopeptidase activity"/>
    <property type="evidence" value="ECO:0007669"/>
    <property type="project" value="InterPro"/>
</dbReference>
<name>A0A8J3G5N9_9BACT</name>
<protein>
    <recommendedName>
        <fullName evidence="3">Zinc-dependent peptidase</fullName>
    </recommendedName>
</protein>
<keyword evidence="2" id="KW-1185">Reference proteome</keyword>
<reference evidence="1" key="1">
    <citation type="journal article" date="2014" name="Int. J. Syst. Evol. Microbiol.">
        <title>Complete genome sequence of Corynebacterium casei LMG S-19264T (=DSM 44701T), isolated from a smear-ripened cheese.</title>
        <authorList>
            <consortium name="US DOE Joint Genome Institute (JGI-PGF)"/>
            <person name="Walter F."/>
            <person name="Albersmeier A."/>
            <person name="Kalinowski J."/>
            <person name="Ruckert C."/>
        </authorList>
    </citation>
    <scope>NUCLEOTIDE SEQUENCE</scope>
    <source>
        <strain evidence="1">KCTC 23224</strain>
    </source>
</reference>
<organism evidence="1 2">
    <name type="scientific">Mongoliitalea lutea</name>
    <dbReference type="NCBI Taxonomy" id="849756"/>
    <lineage>
        <taxon>Bacteria</taxon>
        <taxon>Pseudomonadati</taxon>
        <taxon>Bacteroidota</taxon>
        <taxon>Cytophagia</taxon>
        <taxon>Cytophagales</taxon>
        <taxon>Cyclobacteriaceae</taxon>
        <taxon>Mongoliitalea</taxon>
    </lineage>
</organism>
<dbReference type="RefSeq" id="WP_189582464.1">
    <property type="nucleotide sequence ID" value="NZ_BMYF01000013.1"/>
</dbReference>
<dbReference type="SUPFAM" id="SSF55486">
    <property type="entry name" value="Metalloproteases ('zincins'), catalytic domain"/>
    <property type="match status" value="1"/>
</dbReference>
<dbReference type="AlphaFoldDB" id="A0A8J3G5N9"/>
<evidence type="ECO:0000313" key="2">
    <source>
        <dbReference type="Proteomes" id="UP000642809"/>
    </source>
</evidence>
<dbReference type="CDD" id="cd20170">
    <property type="entry name" value="Peptidase_M90-like"/>
    <property type="match status" value="1"/>
</dbReference>
<gene>
    <name evidence="1" type="ORF">GCM10008106_22980</name>
</gene>
<sequence>MFLFSSLLDLIERLYVGYKNAKYKLLGIQLTQEQKDFLNRFFPYYAGLSTDHQKEFEERVFFFLEDKKFIPRGNLKEVPPKVKLLIAATAVKVSFGFRDFRFEHFNKILVYPDSYYSTINQQYHFGEVNPKLGIIVLSMLNFLEGVGDPLSGRNLGIHEIAHALKLENQIHYNKGSVVFNPTRWRQYAEHANLAIEKISKGELSIFRAYAGTNKHEFFAVALELFFEKSAELKAYNPELYQALVYLLKQDPMVLLKKKD</sequence>
<comment type="caution">
    <text evidence="1">The sequence shown here is derived from an EMBL/GenBank/DDBJ whole genome shotgun (WGS) entry which is preliminary data.</text>
</comment>
<evidence type="ECO:0000313" key="1">
    <source>
        <dbReference type="EMBL" id="GHB41261.1"/>
    </source>
</evidence>
<dbReference type="EMBL" id="BMYF01000013">
    <property type="protein sequence ID" value="GHB41261.1"/>
    <property type="molecule type" value="Genomic_DNA"/>
</dbReference>
<dbReference type="InterPro" id="IPR042252">
    <property type="entry name" value="MtfA_N"/>
</dbReference>
<dbReference type="Gene3D" id="1.10.472.150">
    <property type="entry name" value="Glucose-regulated metallo-peptidase M90, N-terminal domain"/>
    <property type="match status" value="1"/>
</dbReference>
<evidence type="ECO:0008006" key="3">
    <source>
        <dbReference type="Google" id="ProtNLM"/>
    </source>
</evidence>
<dbReference type="Pfam" id="PF06167">
    <property type="entry name" value="Peptidase_M90"/>
    <property type="match status" value="1"/>
</dbReference>
<dbReference type="Gene3D" id="3.40.390.10">
    <property type="entry name" value="Collagenase (Catalytic Domain)"/>
    <property type="match status" value="1"/>
</dbReference>
<dbReference type="PANTHER" id="PTHR30164:SF2">
    <property type="entry name" value="PROTEIN MTFA"/>
    <property type="match status" value="1"/>
</dbReference>
<reference evidence="1" key="2">
    <citation type="submission" date="2020-09" db="EMBL/GenBank/DDBJ databases">
        <authorList>
            <person name="Sun Q."/>
            <person name="Kim S."/>
        </authorList>
    </citation>
    <scope>NUCLEOTIDE SEQUENCE</scope>
    <source>
        <strain evidence="1">KCTC 23224</strain>
    </source>
</reference>
<dbReference type="GO" id="GO:0004177">
    <property type="term" value="F:aminopeptidase activity"/>
    <property type="evidence" value="ECO:0007669"/>
    <property type="project" value="TreeGrafter"/>
</dbReference>
<dbReference type="Proteomes" id="UP000642809">
    <property type="component" value="Unassembled WGS sequence"/>
</dbReference>
<dbReference type="PANTHER" id="PTHR30164">
    <property type="entry name" value="MTFA PEPTIDASE"/>
    <property type="match status" value="1"/>
</dbReference>
<accession>A0A8J3G5N9</accession>
<dbReference type="GO" id="GO:0005829">
    <property type="term" value="C:cytosol"/>
    <property type="evidence" value="ECO:0007669"/>
    <property type="project" value="TreeGrafter"/>
</dbReference>
<dbReference type="InterPro" id="IPR010384">
    <property type="entry name" value="MtfA_fam"/>
</dbReference>